<gene>
    <name evidence="1" type="ORF">BDN72DRAFT_262873</name>
</gene>
<protein>
    <submittedName>
        <fullName evidence="1">Uncharacterized protein</fullName>
    </submittedName>
</protein>
<dbReference type="Proteomes" id="UP000308600">
    <property type="component" value="Unassembled WGS sequence"/>
</dbReference>
<reference evidence="1 2" key="1">
    <citation type="journal article" date="2019" name="Nat. Ecol. Evol.">
        <title>Megaphylogeny resolves global patterns of mushroom evolution.</title>
        <authorList>
            <person name="Varga T."/>
            <person name="Krizsan K."/>
            <person name="Foldi C."/>
            <person name="Dima B."/>
            <person name="Sanchez-Garcia M."/>
            <person name="Sanchez-Ramirez S."/>
            <person name="Szollosi G.J."/>
            <person name="Szarkandi J.G."/>
            <person name="Papp V."/>
            <person name="Albert L."/>
            <person name="Andreopoulos W."/>
            <person name="Angelini C."/>
            <person name="Antonin V."/>
            <person name="Barry K.W."/>
            <person name="Bougher N.L."/>
            <person name="Buchanan P."/>
            <person name="Buyck B."/>
            <person name="Bense V."/>
            <person name="Catcheside P."/>
            <person name="Chovatia M."/>
            <person name="Cooper J."/>
            <person name="Damon W."/>
            <person name="Desjardin D."/>
            <person name="Finy P."/>
            <person name="Geml J."/>
            <person name="Haridas S."/>
            <person name="Hughes K."/>
            <person name="Justo A."/>
            <person name="Karasinski D."/>
            <person name="Kautmanova I."/>
            <person name="Kiss B."/>
            <person name="Kocsube S."/>
            <person name="Kotiranta H."/>
            <person name="LaButti K.M."/>
            <person name="Lechner B.E."/>
            <person name="Liimatainen K."/>
            <person name="Lipzen A."/>
            <person name="Lukacs Z."/>
            <person name="Mihaltcheva S."/>
            <person name="Morgado L.N."/>
            <person name="Niskanen T."/>
            <person name="Noordeloos M.E."/>
            <person name="Ohm R.A."/>
            <person name="Ortiz-Santana B."/>
            <person name="Ovrebo C."/>
            <person name="Racz N."/>
            <person name="Riley R."/>
            <person name="Savchenko A."/>
            <person name="Shiryaev A."/>
            <person name="Soop K."/>
            <person name="Spirin V."/>
            <person name="Szebenyi C."/>
            <person name="Tomsovsky M."/>
            <person name="Tulloss R.E."/>
            <person name="Uehling J."/>
            <person name="Grigoriev I.V."/>
            <person name="Vagvolgyi C."/>
            <person name="Papp T."/>
            <person name="Martin F.M."/>
            <person name="Miettinen O."/>
            <person name="Hibbett D.S."/>
            <person name="Nagy L.G."/>
        </authorList>
    </citation>
    <scope>NUCLEOTIDE SEQUENCE [LARGE SCALE GENOMIC DNA]</scope>
    <source>
        <strain evidence="1 2">NL-1719</strain>
    </source>
</reference>
<organism evidence="1 2">
    <name type="scientific">Pluteus cervinus</name>
    <dbReference type="NCBI Taxonomy" id="181527"/>
    <lineage>
        <taxon>Eukaryota</taxon>
        <taxon>Fungi</taxon>
        <taxon>Dikarya</taxon>
        <taxon>Basidiomycota</taxon>
        <taxon>Agaricomycotina</taxon>
        <taxon>Agaricomycetes</taxon>
        <taxon>Agaricomycetidae</taxon>
        <taxon>Agaricales</taxon>
        <taxon>Pluteineae</taxon>
        <taxon>Pluteaceae</taxon>
        <taxon>Pluteus</taxon>
    </lineage>
</organism>
<keyword evidence="2" id="KW-1185">Reference proteome</keyword>
<accession>A0ACD3AI42</accession>
<sequence>MTTKVKARIKNLFSKGAELQLPKDGCLPNSKPATIGTGLPHDLLHEIFLDISISSPNCFVLYDSLQLLMLVCSHWKGIIMTSPLLWTRITVRSITMPVENECRVLSRFLKLSSGLPLAIIYYRAPDKTLDALMTESHRWKSFLTNTLPDSRLKSIQHNFPLLEELSGLVSSQSPIEAFKDSPRLGRVCLSFWGDPQKIRIILPWDQIQSFETPKRGPGRDILQRCSHLYRYALSSTSRTWAPGLSVMSPRIRHTSLRDISLAWADELNSLELPALESLEIWDQPDINLFSILNGFSSRSQCSLKSFTVRELRKVEPTEIVQFFELNPRIFDLSFSLLDVDSENMASLFNILSLHKSSLTLIPLLLKLGHLCVGIRRKDMEVEYFDHGPLLDMIYSRLIPRSDAAPLTRLKIRTCSETRTSSIPQIQALWKVERLTFDLEVWGFS</sequence>
<proteinExistence type="predicted"/>
<evidence type="ECO:0000313" key="2">
    <source>
        <dbReference type="Proteomes" id="UP000308600"/>
    </source>
</evidence>
<name>A0ACD3AI42_9AGAR</name>
<dbReference type="EMBL" id="ML208471">
    <property type="protein sequence ID" value="TFK64522.1"/>
    <property type="molecule type" value="Genomic_DNA"/>
</dbReference>
<evidence type="ECO:0000313" key="1">
    <source>
        <dbReference type="EMBL" id="TFK64522.1"/>
    </source>
</evidence>